<accession>A0A5K3EZ58</accession>
<reference evidence="1" key="1">
    <citation type="submission" date="2019-11" db="UniProtKB">
        <authorList>
            <consortium name="WormBaseParasite"/>
        </authorList>
    </citation>
    <scope>IDENTIFICATION</scope>
</reference>
<dbReference type="WBParaSite" id="MCU_004165-RG">
    <property type="protein sequence ID" value="MCU_004165-RG"/>
    <property type="gene ID" value="MCU_004165"/>
</dbReference>
<protein>
    <submittedName>
        <fullName evidence="1">Gelsolin-like domain-containing protein</fullName>
    </submittedName>
</protein>
<name>A0A5K3EZ58_MESCO</name>
<dbReference type="AlphaFoldDB" id="A0A5K3EZ58"/>
<organism evidence="1">
    <name type="scientific">Mesocestoides corti</name>
    <name type="common">Flatworm</name>
    <dbReference type="NCBI Taxonomy" id="53468"/>
    <lineage>
        <taxon>Eukaryota</taxon>
        <taxon>Metazoa</taxon>
        <taxon>Spiralia</taxon>
        <taxon>Lophotrochozoa</taxon>
        <taxon>Platyhelminthes</taxon>
        <taxon>Cestoda</taxon>
        <taxon>Eucestoda</taxon>
        <taxon>Cyclophyllidea</taxon>
        <taxon>Mesocestoididae</taxon>
        <taxon>Mesocestoides</taxon>
    </lineage>
</organism>
<evidence type="ECO:0000313" key="1">
    <source>
        <dbReference type="WBParaSite" id="MCU_004165-RG"/>
    </source>
</evidence>
<proteinExistence type="predicted"/>
<sequence length="47" mass="5365">MANLRQLYLKERNEDHLLSMNLGLILQCTDPTACQGARDHVLGGWIR</sequence>